<dbReference type="CDD" id="cd00761">
    <property type="entry name" value="Glyco_tranf_GTA_type"/>
    <property type="match status" value="1"/>
</dbReference>
<dbReference type="PANTHER" id="PTHR43685">
    <property type="entry name" value="GLYCOSYLTRANSFERASE"/>
    <property type="match status" value="1"/>
</dbReference>
<proteinExistence type="predicted"/>
<dbReference type="InterPro" id="IPR001173">
    <property type="entry name" value="Glyco_trans_2-like"/>
</dbReference>
<reference evidence="3 4" key="1">
    <citation type="submission" date="2019-02" db="EMBL/GenBank/DDBJ databases">
        <title>Sequencing the genomes of 1000 actinobacteria strains.</title>
        <authorList>
            <person name="Klenk H.-P."/>
        </authorList>
    </citation>
    <scope>NUCLEOTIDE SEQUENCE [LARGE SCALE GENOMIC DNA]</scope>
    <source>
        <strain evidence="3 4">DSM 45779</strain>
    </source>
</reference>
<gene>
    <name evidence="3" type="ORF">EV383_4869</name>
</gene>
<accession>A0A4Q7V0F7</accession>
<keyword evidence="4" id="KW-1185">Reference proteome</keyword>
<comment type="caution">
    <text evidence="3">The sequence shown here is derived from an EMBL/GenBank/DDBJ whole genome shotgun (WGS) entry which is preliminary data.</text>
</comment>
<dbReference type="Pfam" id="PF00535">
    <property type="entry name" value="Glycos_transf_2"/>
    <property type="match status" value="1"/>
</dbReference>
<evidence type="ECO:0000259" key="2">
    <source>
        <dbReference type="Pfam" id="PF00535"/>
    </source>
</evidence>
<dbReference type="RefSeq" id="WP_130292018.1">
    <property type="nucleotide sequence ID" value="NZ_SHKL01000001.1"/>
</dbReference>
<feature type="domain" description="Glycosyltransferase 2-like" evidence="2">
    <location>
        <begin position="18"/>
        <end position="122"/>
    </location>
</feature>
<dbReference type="Gene3D" id="3.90.550.10">
    <property type="entry name" value="Spore Coat Polysaccharide Biosynthesis Protein SpsA, Chain A"/>
    <property type="match status" value="1"/>
</dbReference>
<dbReference type="Proteomes" id="UP000291591">
    <property type="component" value="Unassembled WGS sequence"/>
</dbReference>
<sequence length="351" mass="37973">MSEPVASGPGAPRFSFLSTAYRTEDRVAGMIDSVRAQTDPDWELVVVDNGMSDEMARIVGEYAHDPRIRLVRQPNRGIAGGVNAASAVARGRYVSLLHSDDRVEPGFCARLGTVLDTRPEVAAALPDAWMFSAATGERLPLSYLQGSGADRPDEQRLLTLAELVEGPCPYYTGAVRRDVWDRFGGFDDDTTCVSDLQIFLRIASAGYGLVLLPDRLAGYGQAAESISRGGRSVLRLEEQREAVVTRYATASGRPEDLAALARELRRSRHRRGIVGARVALLDGDVAAARRSARRAWSQRRDLRTAAVLAALTVAPGPTRRAYLAGRATPPPTPSPAPEVTRPRAVVSGDRE</sequence>
<evidence type="ECO:0000313" key="4">
    <source>
        <dbReference type="Proteomes" id="UP000291591"/>
    </source>
</evidence>
<dbReference type="GO" id="GO:0016740">
    <property type="term" value="F:transferase activity"/>
    <property type="evidence" value="ECO:0007669"/>
    <property type="project" value="UniProtKB-KW"/>
</dbReference>
<dbReference type="PANTHER" id="PTHR43685:SF2">
    <property type="entry name" value="GLYCOSYLTRANSFERASE 2-LIKE DOMAIN-CONTAINING PROTEIN"/>
    <property type="match status" value="1"/>
</dbReference>
<evidence type="ECO:0000313" key="3">
    <source>
        <dbReference type="EMBL" id="RZT87937.1"/>
    </source>
</evidence>
<dbReference type="SUPFAM" id="SSF53448">
    <property type="entry name" value="Nucleotide-diphospho-sugar transferases"/>
    <property type="match status" value="1"/>
</dbReference>
<organism evidence="3 4">
    <name type="scientific">Pseudonocardia sediminis</name>
    <dbReference type="NCBI Taxonomy" id="1397368"/>
    <lineage>
        <taxon>Bacteria</taxon>
        <taxon>Bacillati</taxon>
        <taxon>Actinomycetota</taxon>
        <taxon>Actinomycetes</taxon>
        <taxon>Pseudonocardiales</taxon>
        <taxon>Pseudonocardiaceae</taxon>
        <taxon>Pseudonocardia</taxon>
    </lineage>
</organism>
<protein>
    <submittedName>
        <fullName evidence="3">Glycosyl transferase family 2</fullName>
    </submittedName>
</protein>
<evidence type="ECO:0000256" key="1">
    <source>
        <dbReference type="SAM" id="MobiDB-lite"/>
    </source>
</evidence>
<dbReference type="InterPro" id="IPR029044">
    <property type="entry name" value="Nucleotide-diphossugar_trans"/>
</dbReference>
<dbReference type="AlphaFoldDB" id="A0A4Q7V0F7"/>
<feature type="region of interest" description="Disordered" evidence="1">
    <location>
        <begin position="318"/>
        <end position="351"/>
    </location>
</feature>
<dbReference type="InterPro" id="IPR050834">
    <property type="entry name" value="Glycosyltransf_2"/>
</dbReference>
<dbReference type="EMBL" id="SHKL01000001">
    <property type="protein sequence ID" value="RZT87937.1"/>
    <property type="molecule type" value="Genomic_DNA"/>
</dbReference>
<name>A0A4Q7V0F7_PSEST</name>
<dbReference type="OrthoDB" id="3177103at2"/>
<keyword evidence="3" id="KW-0808">Transferase</keyword>